<evidence type="ECO:0000313" key="2">
    <source>
        <dbReference type="EMBL" id="EEC15195.1"/>
    </source>
</evidence>
<dbReference type="HOGENOM" id="CLU_1449240_0_0_1"/>
<dbReference type="OrthoDB" id="6506427at2759"/>
<feature type="transmembrane region" description="Helical" evidence="1">
    <location>
        <begin position="104"/>
        <end position="130"/>
    </location>
</feature>
<dbReference type="EMBL" id="ABJB010235252">
    <property type="status" value="NOT_ANNOTATED_CDS"/>
    <property type="molecule type" value="Genomic_DNA"/>
</dbReference>
<dbReference type="InParanoid" id="B7Q8M3"/>
<gene>
    <name evidence="2" type="ORF">IscW_ISCW011466</name>
</gene>
<dbReference type="VEuPathDB" id="VectorBase:ISCI011466"/>
<evidence type="ECO:0000256" key="1">
    <source>
        <dbReference type="SAM" id="Phobius"/>
    </source>
</evidence>
<protein>
    <submittedName>
        <fullName evidence="2 3">Uncharacterized protein</fullName>
    </submittedName>
</protein>
<dbReference type="VEuPathDB" id="VectorBase:ISCP_013853"/>
<dbReference type="PaxDb" id="6945-B7Q8M3"/>
<name>B7Q8M3_IXOSC</name>
<evidence type="ECO:0000313" key="3">
    <source>
        <dbReference type="EnsemblMetazoa" id="ISCW011466-PA"/>
    </source>
</evidence>
<dbReference type="EMBL" id="DS884969">
    <property type="protein sequence ID" value="EEC15195.1"/>
    <property type="molecule type" value="Genomic_DNA"/>
</dbReference>
<evidence type="ECO:0000313" key="4">
    <source>
        <dbReference type="Proteomes" id="UP000001555"/>
    </source>
</evidence>
<dbReference type="VEuPathDB" id="VectorBase:ISCW011466"/>
<keyword evidence="1" id="KW-0472">Membrane</keyword>
<dbReference type="EnsemblMetazoa" id="ISCW011466-RA">
    <property type="protein sequence ID" value="ISCW011466-PA"/>
    <property type="gene ID" value="ISCW011466"/>
</dbReference>
<sequence>MPALDANFEDTTSQLKASVMLIVKFKVPMEEGSVVVKLNPEFIKYFFMMANVSTLGEIMCECQETGGGEAAIAARSHPVDFTTNLKPLVNVSSEKGGKKDGKRLNFYFIEHLIPILLAALWVNFVVLFYWTMKIAEIDEQTSATAVAPENKAGNKEVYILIFQTSYVQVSSDRAMFALYDLDIMLAF</sequence>
<keyword evidence="1" id="KW-1133">Transmembrane helix</keyword>
<dbReference type="AlphaFoldDB" id="B7Q8M3"/>
<accession>B7Q8M3</accession>
<proteinExistence type="predicted"/>
<organism>
    <name type="scientific">Ixodes scapularis</name>
    <name type="common">Black-legged tick</name>
    <name type="synonym">Deer tick</name>
    <dbReference type="NCBI Taxonomy" id="6945"/>
    <lineage>
        <taxon>Eukaryota</taxon>
        <taxon>Metazoa</taxon>
        <taxon>Ecdysozoa</taxon>
        <taxon>Arthropoda</taxon>
        <taxon>Chelicerata</taxon>
        <taxon>Arachnida</taxon>
        <taxon>Acari</taxon>
        <taxon>Parasitiformes</taxon>
        <taxon>Ixodida</taxon>
        <taxon>Ixodoidea</taxon>
        <taxon>Ixodidae</taxon>
        <taxon>Ixodinae</taxon>
        <taxon>Ixodes</taxon>
    </lineage>
</organism>
<keyword evidence="1" id="KW-0812">Transmembrane</keyword>
<dbReference type="Proteomes" id="UP000001555">
    <property type="component" value="Unassembled WGS sequence"/>
</dbReference>
<reference evidence="3" key="2">
    <citation type="submission" date="2020-05" db="UniProtKB">
        <authorList>
            <consortium name="EnsemblMetazoa"/>
        </authorList>
    </citation>
    <scope>IDENTIFICATION</scope>
    <source>
        <strain evidence="3">wikel</strain>
    </source>
</reference>
<reference evidence="2 4" key="1">
    <citation type="submission" date="2008-03" db="EMBL/GenBank/DDBJ databases">
        <title>Annotation of Ixodes scapularis.</title>
        <authorList>
            <consortium name="Ixodes scapularis Genome Project Consortium"/>
            <person name="Caler E."/>
            <person name="Hannick L.I."/>
            <person name="Bidwell S."/>
            <person name="Joardar V."/>
            <person name="Thiagarajan M."/>
            <person name="Amedeo P."/>
            <person name="Galinsky K.J."/>
            <person name="Schobel S."/>
            <person name="Inman J."/>
            <person name="Hostetler J."/>
            <person name="Miller J."/>
            <person name="Hammond M."/>
            <person name="Megy K."/>
            <person name="Lawson D."/>
            <person name="Kodira C."/>
            <person name="Sutton G."/>
            <person name="Meyer J."/>
            <person name="Hill C.A."/>
            <person name="Birren B."/>
            <person name="Nene V."/>
            <person name="Collins F."/>
            <person name="Alarcon-Chaidez F."/>
            <person name="Wikel S."/>
            <person name="Strausberg R."/>
        </authorList>
    </citation>
    <scope>NUCLEOTIDE SEQUENCE [LARGE SCALE GENOMIC DNA]</scope>
    <source>
        <strain evidence="4">Wikel</strain>
        <strain evidence="2">Wikel colony</strain>
    </source>
</reference>
<dbReference type="EMBL" id="ABJB010546872">
    <property type="status" value="NOT_ANNOTATED_CDS"/>
    <property type="molecule type" value="Genomic_DNA"/>
</dbReference>
<keyword evidence="4" id="KW-1185">Reference proteome</keyword>